<proteinExistence type="predicted"/>
<keyword evidence="1" id="KW-0472">Membrane</keyword>
<sequence>MKTVFKWIAGLLIAAGAVWIAMPFAFMYPFLYVKYSLNPDMTPATMEKIIKEKPKDIYEIEQRLNRKRILPGRNDSDFQSYRERLERATARYAAEGKLTSLPVNWYCGNTQVAEVTYIAGYETRTAWGRTKANLGDLSDKTTYYFLLDGNLRLLGWMKEESDE</sequence>
<keyword evidence="1" id="KW-1133">Transmembrane helix</keyword>
<keyword evidence="3" id="KW-1185">Reference proteome</keyword>
<name>A0ABM7ZF02_9BACT</name>
<dbReference type="Proteomes" id="UP001062263">
    <property type="component" value="Chromosome"/>
</dbReference>
<evidence type="ECO:0000256" key="1">
    <source>
        <dbReference type="SAM" id="Phobius"/>
    </source>
</evidence>
<organism evidence="2 3">
    <name type="scientific">Akkermansia biwaensis</name>
    <dbReference type="NCBI Taxonomy" id="2946555"/>
    <lineage>
        <taxon>Bacteria</taxon>
        <taxon>Pseudomonadati</taxon>
        <taxon>Verrucomicrobiota</taxon>
        <taxon>Verrucomicrobiia</taxon>
        <taxon>Verrucomicrobiales</taxon>
        <taxon>Akkermansiaceae</taxon>
        <taxon>Akkermansia</taxon>
    </lineage>
</organism>
<keyword evidence="1" id="KW-0812">Transmembrane</keyword>
<feature type="transmembrane region" description="Helical" evidence="1">
    <location>
        <begin position="7"/>
        <end position="31"/>
    </location>
</feature>
<gene>
    <name evidence="2" type="ORF">Abiwalacus_07780</name>
</gene>
<dbReference type="EMBL" id="AP025943">
    <property type="protein sequence ID" value="BDL43204.1"/>
    <property type="molecule type" value="Genomic_DNA"/>
</dbReference>
<accession>A0ABM7ZF02</accession>
<evidence type="ECO:0000313" key="2">
    <source>
        <dbReference type="EMBL" id="BDL43204.1"/>
    </source>
</evidence>
<reference evidence="2" key="1">
    <citation type="submission" date="2022-06" db="EMBL/GenBank/DDBJ databases">
        <title>Akkermansia biwalacus sp. nov., an anaerobic mucin-degrading bacterium isolated from human intestine.</title>
        <authorList>
            <person name="Kobayashi Y."/>
            <person name="Inoue S."/>
            <person name="Kawahara T."/>
            <person name="Kohda N."/>
        </authorList>
    </citation>
    <scope>NUCLEOTIDE SEQUENCE</scope>
    <source>
        <strain evidence="2">WON2089</strain>
    </source>
</reference>
<protein>
    <recommendedName>
        <fullName evidence="4">DUF2939 domain-containing protein</fullName>
    </recommendedName>
</protein>
<evidence type="ECO:0008006" key="4">
    <source>
        <dbReference type="Google" id="ProtNLM"/>
    </source>
</evidence>
<evidence type="ECO:0000313" key="3">
    <source>
        <dbReference type="Proteomes" id="UP001062263"/>
    </source>
</evidence>